<dbReference type="EMBL" id="CP071090">
    <property type="protein sequence ID" value="QSQ28312.1"/>
    <property type="molecule type" value="Genomic_DNA"/>
</dbReference>
<evidence type="ECO:0008006" key="3">
    <source>
        <dbReference type="Google" id="ProtNLM"/>
    </source>
</evidence>
<keyword evidence="2" id="KW-1185">Reference proteome</keyword>
<evidence type="ECO:0000313" key="1">
    <source>
        <dbReference type="EMBL" id="QSQ28312.1"/>
    </source>
</evidence>
<proteinExistence type="predicted"/>
<name>A0ABX7PD16_9BACT</name>
<gene>
    <name evidence="1" type="ORF">JY651_29875</name>
</gene>
<sequence length="116" mass="12658">MSLAKKLNLKDGMKLRVVGKPSGVDLDDVVTTTSVKAEALLVFVKNLAEVDAKCAPVIEAAKADRIAWVAYPKAGQLDTDLNRDILWKHLETRGIQGVRQVAVDSVWSAMRFRPGA</sequence>
<protein>
    <recommendedName>
        <fullName evidence="3">DUF3052 domain-containing protein</fullName>
    </recommendedName>
</protein>
<evidence type="ECO:0000313" key="2">
    <source>
        <dbReference type="Proteomes" id="UP000662747"/>
    </source>
</evidence>
<dbReference type="Proteomes" id="UP000662747">
    <property type="component" value="Chromosome"/>
</dbReference>
<organism evidence="1 2">
    <name type="scientific">Pyxidicoccus parkwayensis</name>
    <dbReference type="NCBI Taxonomy" id="2813578"/>
    <lineage>
        <taxon>Bacteria</taxon>
        <taxon>Pseudomonadati</taxon>
        <taxon>Myxococcota</taxon>
        <taxon>Myxococcia</taxon>
        <taxon>Myxococcales</taxon>
        <taxon>Cystobacterineae</taxon>
        <taxon>Myxococcaceae</taxon>
        <taxon>Pyxidicoccus</taxon>
    </lineage>
</organism>
<reference evidence="1 2" key="1">
    <citation type="submission" date="2021-02" db="EMBL/GenBank/DDBJ databases">
        <title>De Novo genome assembly of isolated myxobacteria.</title>
        <authorList>
            <person name="Stevens D.C."/>
        </authorList>
    </citation>
    <scope>NUCLEOTIDE SEQUENCE [LARGE SCALE GENOMIC DNA]</scope>
    <source>
        <strain evidence="2">SCPEA02</strain>
    </source>
</reference>
<accession>A0ABX7PD16</accession>